<feature type="region of interest" description="Disordered" evidence="1">
    <location>
        <begin position="248"/>
        <end position="290"/>
    </location>
</feature>
<feature type="region of interest" description="Disordered" evidence="1">
    <location>
        <begin position="337"/>
        <end position="529"/>
    </location>
</feature>
<comment type="caution">
    <text evidence="3">The sequence shown here is derived from an EMBL/GenBank/DDBJ whole genome shotgun (WGS) entry which is preliminary data.</text>
</comment>
<feature type="compositionally biased region" description="Polar residues" evidence="1">
    <location>
        <begin position="399"/>
        <end position="419"/>
    </location>
</feature>
<feature type="compositionally biased region" description="Basic and acidic residues" evidence="1">
    <location>
        <begin position="375"/>
        <end position="394"/>
    </location>
</feature>
<sequence>MAYTLDIEPKRLLRSTSRSSSTRNRASTPEAWRPPPSRDSTATSGSPVIDVQGRMRKRHSFFARSHSETPKPTRTPTTVARTLTLEDNQDYCPRPATAQSTRSRKRKTEPLESLRNSIFGGKKRAQAKEASASSIVSRSGSRNSNADANMSRIPFKTEEDCECELRTPGDQLTDSGPDYHHMRKTSISPPFNFEHVTHTARKQLPSLETVNEQDLKAEFWGASAYQRPKRFLNGIQADDLTKKLPRMGLERHSPSSRPTSPVFAADTRDQRPYTPTSPALSHLGSPHGAETSIDETLFDEVRETKFDPDIALQTLHSADWQQKFRRPKRYASMGAIREAGERRESSEWPLSPIGPKHGHRESHVPSPPPPVTCDESEHSESDARSEHTLPRRETPIIVSPQQPSTPTSEAGSERTQQTDAPPEKTAPRAQHTPIDSARTQSPALAPSEVTCPQAEHIDRSLQPLPPLPTRGSVSRRPSQISVCMSRSEAPSSVSQASSDRPSSIRSRSSKSTRKSPVAESHATSASAMQSRCSMLSDLTWEDDVDFLYEQNAESTCNFDWQQGPVQETLERDVMNLRLSDWDVRSSTTATNSPVSVRKLSDERITTLASQEGNNQSRGSSVGHRGFLAARRRGSRSRSKSSSSDGLHKQMTPPLPLDLAPTPAVEVTLTSPDVSVLSPVLSIDGEEDAAAAASAAKPPFSPGTLHFHNFDSGFRESAEYLSDPESNVTRRSKHSKSSSYGSYDSGTRSTPSTASRDTARWSSASSASVPELMHSHKRRSKASLQLHKSIISRPLESLPQSPGSSAEETERGRAGDERALVVPRASQVEPMRNTFIMRRPETTSDRAVLQNAGRAVQ</sequence>
<reference evidence="3 4" key="2">
    <citation type="journal article" date="2021" name="Curr. Genet.">
        <title>Genetic response to nitrogen starvation in the aggressive Eucalyptus foliar pathogen Teratosphaeria destructans.</title>
        <authorList>
            <person name="Havenga M."/>
            <person name="Wingfield B.D."/>
            <person name="Wingfield M.J."/>
            <person name="Dreyer L.L."/>
            <person name="Roets F."/>
            <person name="Aylward J."/>
        </authorList>
    </citation>
    <scope>NUCLEOTIDE SEQUENCE [LARGE SCALE GENOMIC DNA]</scope>
    <source>
        <strain evidence="3">CMW44962</strain>
    </source>
</reference>
<dbReference type="InterPro" id="IPR000095">
    <property type="entry name" value="CRIB_dom"/>
</dbReference>
<feature type="compositionally biased region" description="Low complexity" evidence="1">
    <location>
        <begin position="130"/>
        <end position="145"/>
    </location>
</feature>
<protein>
    <recommendedName>
        <fullName evidence="2">CRIB domain-containing protein</fullName>
    </recommendedName>
</protein>
<dbReference type="EMBL" id="RIBY02002021">
    <property type="protein sequence ID" value="KAH9826200.1"/>
    <property type="molecule type" value="Genomic_DNA"/>
</dbReference>
<feature type="domain" description="CRIB" evidence="2">
    <location>
        <begin position="187"/>
        <end position="200"/>
    </location>
</feature>
<feature type="compositionally biased region" description="Polar residues" evidence="1">
    <location>
        <begin position="471"/>
        <end position="484"/>
    </location>
</feature>
<reference evidence="3 4" key="1">
    <citation type="journal article" date="2018" name="IMA Fungus">
        <title>IMA Genome-F 10: Nine draft genome sequences of Claviceps purpurea s.lat., including C. arundinis, C. humidiphila, and C. cf. spartinae, pseudomolecules for the pitch canker pathogen Fusarium circinatum, draft genome of Davidsoniella eucalypti, Grosmannia galeiformis, Quambalaria eucalypti, and Teratosphaeria destructans.</title>
        <authorList>
            <person name="Wingfield B.D."/>
            <person name="Liu M."/>
            <person name="Nguyen H.D."/>
            <person name="Lane F.A."/>
            <person name="Morgan S.W."/>
            <person name="De Vos L."/>
            <person name="Wilken P.M."/>
            <person name="Duong T.A."/>
            <person name="Aylward J."/>
            <person name="Coetzee M.P."/>
            <person name="Dadej K."/>
            <person name="De Beer Z.W."/>
            <person name="Findlay W."/>
            <person name="Havenga M."/>
            <person name="Kolarik M."/>
            <person name="Menzies J.G."/>
            <person name="Naidoo K."/>
            <person name="Pochopski O."/>
            <person name="Shoukouhi P."/>
            <person name="Santana Q.C."/>
            <person name="Seifert K.A."/>
            <person name="Soal N."/>
            <person name="Steenkamp E.T."/>
            <person name="Tatham C.T."/>
            <person name="van der Nest M.A."/>
            <person name="Wingfield M.J."/>
        </authorList>
    </citation>
    <scope>NUCLEOTIDE SEQUENCE [LARGE SCALE GENOMIC DNA]</scope>
    <source>
        <strain evidence="3">CMW44962</strain>
    </source>
</reference>
<feature type="compositionally biased region" description="Low complexity" evidence="1">
    <location>
        <begin position="736"/>
        <end position="749"/>
    </location>
</feature>
<feature type="compositionally biased region" description="Low complexity" evidence="1">
    <location>
        <begin position="72"/>
        <end position="85"/>
    </location>
</feature>
<proteinExistence type="predicted"/>
<dbReference type="Proteomes" id="UP001138500">
    <property type="component" value="Unassembled WGS sequence"/>
</dbReference>
<evidence type="ECO:0000313" key="4">
    <source>
        <dbReference type="Proteomes" id="UP001138500"/>
    </source>
</evidence>
<feature type="region of interest" description="Disordered" evidence="1">
    <location>
        <begin position="720"/>
        <end position="817"/>
    </location>
</feature>
<gene>
    <name evidence="3" type="ORF">Tdes44962_MAKER10070</name>
</gene>
<keyword evidence="4" id="KW-1185">Reference proteome</keyword>
<feature type="region of interest" description="Disordered" evidence="1">
    <location>
        <begin position="1"/>
        <end position="149"/>
    </location>
</feature>
<feature type="compositionally biased region" description="Low complexity" evidence="1">
    <location>
        <begin position="14"/>
        <end position="25"/>
    </location>
</feature>
<evidence type="ECO:0000313" key="3">
    <source>
        <dbReference type="EMBL" id="KAH9826200.1"/>
    </source>
</evidence>
<feature type="compositionally biased region" description="Low complexity" evidence="1">
    <location>
        <begin position="485"/>
        <end position="506"/>
    </location>
</feature>
<feature type="compositionally biased region" description="Polar residues" evidence="1">
    <location>
        <begin position="608"/>
        <end position="619"/>
    </location>
</feature>
<dbReference type="PROSITE" id="PS50108">
    <property type="entry name" value="CRIB"/>
    <property type="match status" value="1"/>
</dbReference>
<name>A0A9W7SPM0_9PEZI</name>
<feature type="compositionally biased region" description="Basic and acidic residues" evidence="1">
    <location>
        <begin position="807"/>
        <end position="817"/>
    </location>
</feature>
<accession>A0A9W7SPM0</accession>
<feature type="region of interest" description="Disordered" evidence="1">
    <location>
        <begin position="608"/>
        <end position="659"/>
    </location>
</feature>
<dbReference type="OrthoDB" id="24581at2759"/>
<feature type="non-terminal residue" evidence="3">
    <location>
        <position position="856"/>
    </location>
</feature>
<dbReference type="AlphaFoldDB" id="A0A9W7SPM0"/>
<evidence type="ECO:0000259" key="2">
    <source>
        <dbReference type="PROSITE" id="PS50108"/>
    </source>
</evidence>
<feature type="compositionally biased region" description="Basic residues" evidence="1">
    <location>
        <begin position="629"/>
        <end position="638"/>
    </location>
</feature>
<feature type="compositionally biased region" description="Polar residues" evidence="1">
    <location>
        <begin position="750"/>
        <end position="767"/>
    </location>
</feature>
<organism evidence="3 4">
    <name type="scientific">Teratosphaeria destructans</name>
    <dbReference type="NCBI Taxonomy" id="418781"/>
    <lineage>
        <taxon>Eukaryota</taxon>
        <taxon>Fungi</taxon>
        <taxon>Dikarya</taxon>
        <taxon>Ascomycota</taxon>
        <taxon>Pezizomycotina</taxon>
        <taxon>Dothideomycetes</taxon>
        <taxon>Dothideomycetidae</taxon>
        <taxon>Mycosphaerellales</taxon>
        <taxon>Teratosphaeriaceae</taxon>
        <taxon>Teratosphaeria</taxon>
    </lineage>
</organism>
<evidence type="ECO:0000256" key="1">
    <source>
        <dbReference type="SAM" id="MobiDB-lite"/>
    </source>
</evidence>